<evidence type="ECO:0000313" key="2">
    <source>
        <dbReference type="EMBL" id="KAK5609494.1"/>
    </source>
</evidence>
<accession>A0AAV9RKD0</accession>
<dbReference type="Proteomes" id="UP001311232">
    <property type="component" value="Unassembled WGS sequence"/>
</dbReference>
<sequence>MSVYFLLLIPEDTTLPPGSSCANGLSLPVCQHTKLTIRLRVDHYNCIPFRNGLLPAVVPPPYLPRTHILRPPPPPIATRGGVLETRRTPARDTQTQTPHATPPRPTTCYPRHFEITRRTYNLTISRHEPQPPTATFCHVLAVPPKSARPSPVIVTTPPPRVTPRSQSPHVQSLSTVPIPGGDTHPPRDFTPHTPTREPTSHRETPGHSHPRPVESRPRAEPLHTSFLLHETIGPGAAPYATTAPESHLRLYPSAGTRNPPSLALAYPVEYPHPAVYTQPPSRARSRLRHLSPLYPLPAPR</sequence>
<evidence type="ECO:0000256" key="1">
    <source>
        <dbReference type="SAM" id="MobiDB-lite"/>
    </source>
</evidence>
<name>A0AAV9RKD0_9TELE</name>
<feature type="region of interest" description="Disordered" evidence="1">
    <location>
        <begin position="86"/>
        <end position="109"/>
    </location>
</feature>
<dbReference type="EMBL" id="JAHHUM010001745">
    <property type="protein sequence ID" value="KAK5609494.1"/>
    <property type="molecule type" value="Genomic_DNA"/>
</dbReference>
<feature type="region of interest" description="Disordered" evidence="1">
    <location>
        <begin position="145"/>
        <end position="220"/>
    </location>
</feature>
<proteinExistence type="predicted"/>
<organism evidence="2 3">
    <name type="scientific">Crenichthys baileyi</name>
    <name type="common">White River springfish</name>
    <dbReference type="NCBI Taxonomy" id="28760"/>
    <lineage>
        <taxon>Eukaryota</taxon>
        <taxon>Metazoa</taxon>
        <taxon>Chordata</taxon>
        <taxon>Craniata</taxon>
        <taxon>Vertebrata</taxon>
        <taxon>Euteleostomi</taxon>
        <taxon>Actinopterygii</taxon>
        <taxon>Neopterygii</taxon>
        <taxon>Teleostei</taxon>
        <taxon>Neoteleostei</taxon>
        <taxon>Acanthomorphata</taxon>
        <taxon>Ovalentaria</taxon>
        <taxon>Atherinomorphae</taxon>
        <taxon>Cyprinodontiformes</taxon>
        <taxon>Goodeidae</taxon>
        <taxon>Crenichthys</taxon>
    </lineage>
</organism>
<evidence type="ECO:0000313" key="3">
    <source>
        <dbReference type="Proteomes" id="UP001311232"/>
    </source>
</evidence>
<gene>
    <name evidence="2" type="ORF">CRENBAI_007208</name>
</gene>
<feature type="compositionally biased region" description="Basic and acidic residues" evidence="1">
    <location>
        <begin position="184"/>
        <end position="220"/>
    </location>
</feature>
<keyword evidence="3" id="KW-1185">Reference proteome</keyword>
<dbReference type="AlphaFoldDB" id="A0AAV9RKD0"/>
<reference evidence="2 3" key="1">
    <citation type="submission" date="2021-06" db="EMBL/GenBank/DDBJ databases">
        <authorList>
            <person name="Palmer J.M."/>
        </authorList>
    </citation>
    <scope>NUCLEOTIDE SEQUENCE [LARGE SCALE GENOMIC DNA]</scope>
    <source>
        <strain evidence="2 3">MEX-2019</strain>
        <tissue evidence="2">Muscle</tissue>
    </source>
</reference>
<protein>
    <submittedName>
        <fullName evidence="2">Uncharacterized protein</fullName>
    </submittedName>
</protein>
<comment type="caution">
    <text evidence="2">The sequence shown here is derived from an EMBL/GenBank/DDBJ whole genome shotgun (WGS) entry which is preliminary data.</text>
</comment>